<gene>
    <name evidence="3" type="ORF">CG716_07010</name>
</gene>
<keyword evidence="4" id="KW-1185">Reference proteome</keyword>
<evidence type="ECO:0008006" key="5">
    <source>
        <dbReference type="Google" id="ProtNLM"/>
    </source>
</evidence>
<dbReference type="Gene3D" id="1.20.120.450">
    <property type="entry name" value="dinb family like domain"/>
    <property type="match status" value="1"/>
</dbReference>
<dbReference type="Pfam" id="PF07398">
    <property type="entry name" value="MDMPI_C"/>
    <property type="match status" value="1"/>
</dbReference>
<dbReference type="GO" id="GO:0005886">
    <property type="term" value="C:plasma membrane"/>
    <property type="evidence" value="ECO:0007669"/>
    <property type="project" value="TreeGrafter"/>
</dbReference>
<accession>A0A255DP87</accession>
<name>A0A255DP87_9MYCO</name>
<dbReference type="AlphaFoldDB" id="A0A255DP87"/>
<comment type="caution">
    <text evidence="3">The sequence shown here is derived from an EMBL/GenBank/DDBJ whole genome shotgun (WGS) entry which is preliminary data.</text>
</comment>
<dbReference type="PANTHER" id="PTHR40758:SF1">
    <property type="entry name" value="CONSERVED PROTEIN"/>
    <property type="match status" value="1"/>
</dbReference>
<dbReference type="PANTHER" id="PTHR40758">
    <property type="entry name" value="CONSERVED PROTEIN"/>
    <property type="match status" value="1"/>
</dbReference>
<feature type="domain" description="Mycothiol-dependent maleylpyruvate isomerase metal-binding" evidence="2">
    <location>
        <begin position="6"/>
        <end position="130"/>
    </location>
</feature>
<dbReference type="OrthoDB" id="3671213at2"/>
<evidence type="ECO:0000313" key="3">
    <source>
        <dbReference type="EMBL" id="OYN81267.1"/>
    </source>
</evidence>
<evidence type="ECO:0000259" key="2">
    <source>
        <dbReference type="Pfam" id="PF11716"/>
    </source>
</evidence>
<dbReference type="InterPro" id="IPR017517">
    <property type="entry name" value="Maleyloyr_isom"/>
</dbReference>
<dbReference type="EMBL" id="NOZR01000004">
    <property type="protein sequence ID" value="OYN81267.1"/>
    <property type="molecule type" value="Genomic_DNA"/>
</dbReference>
<dbReference type="GO" id="GO:0046872">
    <property type="term" value="F:metal ion binding"/>
    <property type="evidence" value="ECO:0007669"/>
    <property type="project" value="InterPro"/>
</dbReference>
<reference evidence="3 4" key="1">
    <citation type="submission" date="2017-07" db="EMBL/GenBank/DDBJ databases">
        <title>The new phylogeny of genus Mycobacterium.</title>
        <authorList>
            <person name="Tortoli E."/>
            <person name="Trovato A."/>
            <person name="Cirillo D.M."/>
        </authorList>
    </citation>
    <scope>NUCLEOTIDE SEQUENCE [LARGE SCALE GENOMIC DNA]</scope>
    <source>
        <strain evidence="3 4">ATCC 33027</strain>
    </source>
</reference>
<dbReference type="RefSeq" id="WP_094477790.1">
    <property type="nucleotide sequence ID" value="NZ_NOZR01000004.1"/>
</dbReference>
<protein>
    <recommendedName>
        <fullName evidence="5">Maleylpyruvate isomerase family mycothiol-dependent enzyme</fullName>
    </recommendedName>
</protein>
<sequence>MDFTSALIAENAAFADLLRDADLSIPVPTCPEWTLEQLMRHVGRGDRWCAQIVAEQSMDYIDARTVEGGKPPAGRDNQIDWVLEGPRKLVDAVERTGAETTVWTFIGPRPAKWWIRRRLHEVLVHRADAAIALGVEYHVEPALAADAITEWLERVVIKADEEGPAGGDRPLGDGQSLHLHATEPDLGEAGEWTVFGRPDGIAFDHEHGKATAALRGPARSLLLAVVRRRTAAEEGLEVFGDASVWDTWLDRTPF</sequence>
<dbReference type="InterPro" id="IPR024344">
    <property type="entry name" value="MDMPI_metal-binding"/>
</dbReference>
<dbReference type="NCBIfam" id="TIGR03083">
    <property type="entry name" value="maleylpyruvate isomerase family mycothiol-dependent enzyme"/>
    <property type="match status" value="1"/>
</dbReference>
<dbReference type="InterPro" id="IPR034660">
    <property type="entry name" value="DinB/YfiT-like"/>
</dbReference>
<proteinExistence type="predicted"/>
<dbReference type="Pfam" id="PF11716">
    <property type="entry name" value="MDMPI_N"/>
    <property type="match status" value="1"/>
</dbReference>
<evidence type="ECO:0000259" key="1">
    <source>
        <dbReference type="Pfam" id="PF07398"/>
    </source>
</evidence>
<dbReference type="SUPFAM" id="SSF109854">
    <property type="entry name" value="DinB/YfiT-like putative metalloenzymes"/>
    <property type="match status" value="1"/>
</dbReference>
<dbReference type="Proteomes" id="UP000216063">
    <property type="component" value="Unassembled WGS sequence"/>
</dbReference>
<organism evidence="3 4">
    <name type="scientific">Mycolicibacterium sphagni</name>
    <dbReference type="NCBI Taxonomy" id="1786"/>
    <lineage>
        <taxon>Bacteria</taxon>
        <taxon>Bacillati</taxon>
        <taxon>Actinomycetota</taxon>
        <taxon>Actinomycetes</taxon>
        <taxon>Mycobacteriales</taxon>
        <taxon>Mycobacteriaceae</taxon>
        <taxon>Mycolicibacterium</taxon>
    </lineage>
</organism>
<dbReference type="InterPro" id="IPR010872">
    <property type="entry name" value="MDMPI_C-term_domain"/>
</dbReference>
<feature type="domain" description="MDMPI C-terminal" evidence="1">
    <location>
        <begin position="143"/>
        <end position="246"/>
    </location>
</feature>
<evidence type="ECO:0000313" key="4">
    <source>
        <dbReference type="Proteomes" id="UP000216063"/>
    </source>
</evidence>